<dbReference type="Gene3D" id="1.25.40.20">
    <property type="entry name" value="Ankyrin repeat-containing domain"/>
    <property type="match status" value="1"/>
</dbReference>
<dbReference type="PANTHER" id="PTHR24171:SF8">
    <property type="entry name" value="BRCA1-ASSOCIATED RING DOMAIN PROTEIN 1"/>
    <property type="match status" value="1"/>
</dbReference>
<dbReference type="EMBL" id="KZ992490">
    <property type="protein sequence ID" value="RKP09758.1"/>
    <property type="molecule type" value="Genomic_DNA"/>
</dbReference>
<dbReference type="InterPro" id="IPR036770">
    <property type="entry name" value="Ankyrin_rpt-contain_sf"/>
</dbReference>
<keyword evidence="5" id="KW-1185">Reference proteome</keyword>
<evidence type="ECO:0000313" key="5">
    <source>
        <dbReference type="Proteomes" id="UP000271241"/>
    </source>
</evidence>
<dbReference type="GO" id="GO:0085020">
    <property type="term" value="P:protein K6-linked ubiquitination"/>
    <property type="evidence" value="ECO:0007669"/>
    <property type="project" value="TreeGrafter"/>
</dbReference>
<dbReference type="PANTHER" id="PTHR24171">
    <property type="entry name" value="ANKYRIN REPEAT DOMAIN-CONTAINING PROTEIN 39-RELATED"/>
    <property type="match status" value="1"/>
</dbReference>
<evidence type="ECO:0000313" key="4">
    <source>
        <dbReference type="EMBL" id="RKP09758.1"/>
    </source>
</evidence>
<name>A0A4P9XU70_9FUNG</name>
<dbReference type="Proteomes" id="UP000271241">
    <property type="component" value="Unassembled WGS sequence"/>
</dbReference>
<evidence type="ECO:0000256" key="1">
    <source>
        <dbReference type="ARBA" id="ARBA00022737"/>
    </source>
</evidence>
<accession>A0A4P9XU70</accession>
<dbReference type="SMART" id="SM00248">
    <property type="entry name" value="ANK"/>
    <property type="match status" value="2"/>
</dbReference>
<dbReference type="AlphaFoldDB" id="A0A4P9XU70"/>
<organism evidence="4 5">
    <name type="scientific">Thamnocephalis sphaerospora</name>
    <dbReference type="NCBI Taxonomy" id="78915"/>
    <lineage>
        <taxon>Eukaryota</taxon>
        <taxon>Fungi</taxon>
        <taxon>Fungi incertae sedis</taxon>
        <taxon>Zoopagomycota</taxon>
        <taxon>Zoopagomycotina</taxon>
        <taxon>Zoopagomycetes</taxon>
        <taxon>Zoopagales</taxon>
        <taxon>Sigmoideomycetaceae</taxon>
        <taxon>Thamnocephalis</taxon>
    </lineage>
</organism>
<dbReference type="PROSITE" id="PS50088">
    <property type="entry name" value="ANK_REPEAT"/>
    <property type="match status" value="2"/>
</dbReference>
<dbReference type="InterPro" id="IPR002110">
    <property type="entry name" value="Ankyrin_rpt"/>
</dbReference>
<evidence type="ECO:0000256" key="2">
    <source>
        <dbReference type="ARBA" id="ARBA00023043"/>
    </source>
</evidence>
<keyword evidence="1" id="KW-0677">Repeat</keyword>
<dbReference type="OrthoDB" id="10057496at2759"/>
<keyword evidence="2 3" id="KW-0040">ANK repeat</keyword>
<reference evidence="5" key="1">
    <citation type="journal article" date="2018" name="Nat. Microbiol.">
        <title>Leveraging single-cell genomics to expand the fungal tree of life.</title>
        <authorList>
            <person name="Ahrendt S.R."/>
            <person name="Quandt C.A."/>
            <person name="Ciobanu D."/>
            <person name="Clum A."/>
            <person name="Salamov A."/>
            <person name="Andreopoulos B."/>
            <person name="Cheng J.F."/>
            <person name="Woyke T."/>
            <person name="Pelin A."/>
            <person name="Henrissat B."/>
            <person name="Reynolds N.K."/>
            <person name="Benny G.L."/>
            <person name="Smith M.E."/>
            <person name="James T.Y."/>
            <person name="Grigoriev I.V."/>
        </authorList>
    </citation>
    <scope>NUCLEOTIDE SEQUENCE [LARGE SCALE GENOMIC DNA]</scope>
    <source>
        <strain evidence="5">RSA 1356</strain>
    </source>
</reference>
<dbReference type="PRINTS" id="PR01415">
    <property type="entry name" value="ANKYRIN"/>
</dbReference>
<dbReference type="Pfam" id="PF12796">
    <property type="entry name" value="Ank_2"/>
    <property type="match status" value="1"/>
</dbReference>
<dbReference type="GO" id="GO:0004842">
    <property type="term" value="F:ubiquitin-protein transferase activity"/>
    <property type="evidence" value="ECO:0007669"/>
    <property type="project" value="TreeGrafter"/>
</dbReference>
<dbReference type="PROSITE" id="PS50297">
    <property type="entry name" value="ANK_REP_REGION"/>
    <property type="match status" value="2"/>
</dbReference>
<protein>
    <submittedName>
        <fullName evidence="4">Ankyrin repeat-containing domain protein</fullName>
    </submittedName>
</protein>
<feature type="repeat" description="ANK" evidence="3">
    <location>
        <begin position="44"/>
        <end position="76"/>
    </location>
</feature>
<gene>
    <name evidence="4" type="ORF">THASP1DRAFT_13837</name>
</gene>
<feature type="repeat" description="ANK" evidence="3">
    <location>
        <begin position="80"/>
        <end position="111"/>
    </location>
</feature>
<dbReference type="SUPFAM" id="SSF48403">
    <property type="entry name" value="Ankyrin repeat"/>
    <property type="match status" value="1"/>
</dbReference>
<evidence type="ECO:0000256" key="3">
    <source>
        <dbReference type="PROSITE-ProRule" id="PRU00023"/>
    </source>
</evidence>
<sequence>MTLAADHDFVEEALACARYGETEELKELLDTRPNVLVHGLRNASGNTPLHMASANGHLEAVDFLCQRCTTVDAVNAQNGEGNTPLHWAALNGHKDVVGRLLEAGADVAVSN</sequence>
<dbReference type="STRING" id="78915.A0A4P9XU70"/>
<proteinExistence type="predicted"/>